<dbReference type="eggNOG" id="COG0541">
    <property type="taxonomic scope" value="Bacteria"/>
</dbReference>
<dbReference type="GO" id="GO:0005525">
    <property type="term" value="F:GTP binding"/>
    <property type="evidence" value="ECO:0007669"/>
    <property type="project" value="UniProtKB-UniRule"/>
</dbReference>
<evidence type="ECO:0000256" key="3">
    <source>
        <dbReference type="ARBA" id="ARBA00022741"/>
    </source>
</evidence>
<dbReference type="STRING" id="1427984.X271_00155"/>
<dbReference type="SUPFAM" id="SSF52540">
    <property type="entry name" value="P-loop containing nucleoside triphosphate hydrolases"/>
    <property type="match status" value="1"/>
</dbReference>
<comment type="similarity">
    <text evidence="1 10">Belongs to the GTP-binding SRP family. SRP54 subfamily.</text>
</comment>
<evidence type="ECO:0000256" key="4">
    <source>
        <dbReference type="ARBA" id="ARBA00022801"/>
    </source>
</evidence>
<dbReference type="RefSeq" id="WP_025208565.1">
    <property type="nucleotide sequence ID" value="NZ_CP006932.1"/>
</dbReference>
<organism evidence="14 15">
    <name type="scientific">Candidatus Hepatoplasma crinochetorum Av</name>
    <dbReference type="NCBI Taxonomy" id="1427984"/>
    <lineage>
        <taxon>Bacteria</taxon>
        <taxon>Bacillati</taxon>
        <taxon>Mycoplasmatota</taxon>
        <taxon>Mollicutes</taxon>
        <taxon>Candidatus Hepatoplasmataceae</taxon>
        <taxon>Candidatus Hepatoplasma</taxon>
    </lineage>
</organism>
<dbReference type="EC" id="3.6.5.4" evidence="10"/>
<dbReference type="SUPFAM" id="SSF47364">
    <property type="entry name" value="Domain of the SRP/SRP receptor G-proteins"/>
    <property type="match status" value="1"/>
</dbReference>
<evidence type="ECO:0000256" key="6">
    <source>
        <dbReference type="ARBA" id="ARBA00023134"/>
    </source>
</evidence>
<dbReference type="InterPro" id="IPR004780">
    <property type="entry name" value="SRP"/>
</dbReference>
<feature type="domain" description="SRP54-type proteins GTP-binding" evidence="12">
    <location>
        <begin position="99"/>
        <end position="297"/>
    </location>
</feature>
<feature type="binding site" evidence="10">
    <location>
        <begin position="249"/>
        <end position="252"/>
    </location>
    <ligand>
        <name>GTP</name>
        <dbReference type="ChEBI" id="CHEBI:37565"/>
    </ligand>
</feature>
<comment type="function">
    <text evidence="10">Involved in targeting and insertion of nascent membrane proteins into the cytoplasmic membrane. Binds to the hydrophobic signal sequence of the ribosome-nascent chain (RNC) as it emerges from the ribosomes. The SRP-RNC complex is then targeted to the cytoplasmic membrane where it interacts with the SRP receptor FtsY.</text>
</comment>
<dbReference type="EMBL" id="CP006932">
    <property type="protein sequence ID" value="AHK22264.1"/>
    <property type="molecule type" value="Genomic_DNA"/>
</dbReference>
<keyword evidence="5 10" id="KW-0694">RNA-binding</keyword>
<dbReference type="InterPro" id="IPR042101">
    <property type="entry name" value="SRP54_N_sf"/>
</dbReference>
<dbReference type="GO" id="GO:0008312">
    <property type="term" value="F:7S RNA binding"/>
    <property type="evidence" value="ECO:0007669"/>
    <property type="project" value="InterPro"/>
</dbReference>
<dbReference type="PANTHER" id="PTHR11564">
    <property type="entry name" value="SIGNAL RECOGNITION PARTICLE 54K PROTEIN SRP54"/>
    <property type="match status" value="1"/>
</dbReference>
<dbReference type="PANTHER" id="PTHR11564:SF5">
    <property type="entry name" value="SIGNAL RECOGNITION PARTICLE SUBUNIT SRP54"/>
    <property type="match status" value="1"/>
</dbReference>
<evidence type="ECO:0000259" key="12">
    <source>
        <dbReference type="SMART" id="SM00962"/>
    </source>
</evidence>
<evidence type="ECO:0000259" key="13">
    <source>
        <dbReference type="SMART" id="SM00963"/>
    </source>
</evidence>
<comment type="subunit">
    <text evidence="10">Part of the signal recognition particle protein translocation system, which is composed of SRP and FtsY.</text>
</comment>
<dbReference type="InterPro" id="IPR013822">
    <property type="entry name" value="Signal_recog_particl_SRP54_hlx"/>
</dbReference>
<sequence>MAFNFMQKRLEKVIHKVQSKGLLSKENISEILKEVKLILLESDVNLKVVDDFISSIEKKAIGKVVDTDRTSSQEILKIIYDELVNILGKEAKTWNYQSRSVVMMVGLQGSGKTTTVAKLANNLVKKQKKYKNPLLVALDIYRPAAIDQLETLAKKIDFPFYAERNEKDVIKIAKNALKLADKNNHDLIILDTAGRLQTDQKLMDELKEIKKIFIPTDIIFVADGFSGQEILNVAQEFNNKLKLSSVIVTKMDSNAKGGAIFSLAYALKLSISYLGVGEKIANLEIFYPNRIASRLLGLGDIETLTEKAQELGDEKSQEKMFRKMMSGKFDLDDLLVSMQQMSKMGNLGAISKLLPSFGKLGKISEEKINSMETKLDIYKVLINSMTKKERKNPRLLKHQKRKERILKGSGRSAQEYNDLLRQFEKMQKQIMQLSKVLKSGRMPDLSKLGNGLF</sequence>
<evidence type="ECO:0000256" key="10">
    <source>
        <dbReference type="HAMAP-Rule" id="MF_00306"/>
    </source>
</evidence>
<dbReference type="GO" id="GO:0006614">
    <property type="term" value="P:SRP-dependent cotranslational protein targeting to membrane"/>
    <property type="evidence" value="ECO:0007669"/>
    <property type="project" value="InterPro"/>
</dbReference>
<dbReference type="InterPro" id="IPR000897">
    <property type="entry name" value="SRP54_GTPase_dom"/>
</dbReference>
<evidence type="ECO:0000256" key="2">
    <source>
        <dbReference type="ARBA" id="ARBA00022490"/>
    </source>
</evidence>
<feature type="binding site" evidence="10">
    <location>
        <begin position="106"/>
        <end position="113"/>
    </location>
    <ligand>
        <name>GTP</name>
        <dbReference type="ChEBI" id="CHEBI:37565"/>
    </ligand>
</feature>
<evidence type="ECO:0000256" key="9">
    <source>
        <dbReference type="ARBA" id="ARBA00048027"/>
    </source>
</evidence>
<dbReference type="Gene3D" id="1.10.260.30">
    <property type="entry name" value="Signal recognition particle, SRP54 subunit, M-domain"/>
    <property type="match status" value="1"/>
</dbReference>
<evidence type="ECO:0000256" key="1">
    <source>
        <dbReference type="ARBA" id="ARBA00005450"/>
    </source>
</evidence>
<evidence type="ECO:0000259" key="11">
    <source>
        <dbReference type="SMART" id="SM00382"/>
    </source>
</evidence>
<dbReference type="OrthoDB" id="9804720at2"/>
<feature type="binding site" evidence="10">
    <location>
        <begin position="191"/>
        <end position="195"/>
    </location>
    <ligand>
        <name>GTP</name>
        <dbReference type="ChEBI" id="CHEBI:37565"/>
    </ligand>
</feature>
<keyword evidence="8 10" id="KW-0687">Ribonucleoprotein</keyword>
<dbReference type="Gene3D" id="3.40.50.300">
    <property type="entry name" value="P-loop containing nucleotide triphosphate hydrolases"/>
    <property type="match status" value="1"/>
</dbReference>
<reference evidence="14 15" key="1">
    <citation type="journal article" date="2014" name="Genome Biol. Evol.">
        <title>Phylogenomics of "Candidatus Hepatoplasma crinochetorum," a Lineage of Mollicutes Associated with Noninsect Arthropods.</title>
        <authorList>
            <person name="Leclercq S."/>
            <person name="Dittmer J."/>
            <person name="Bouchon D."/>
            <person name="Cordaux R."/>
        </authorList>
    </citation>
    <scope>NUCLEOTIDE SEQUENCE [LARGE SCALE GENOMIC DNA]</scope>
    <source>
        <strain evidence="14 15">Av</strain>
    </source>
</reference>
<evidence type="ECO:0000256" key="8">
    <source>
        <dbReference type="ARBA" id="ARBA00023274"/>
    </source>
</evidence>
<dbReference type="InterPro" id="IPR003593">
    <property type="entry name" value="AAA+_ATPase"/>
</dbReference>
<dbReference type="SMART" id="SM00963">
    <property type="entry name" value="SRP54_N"/>
    <property type="match status" value="1"/>
</dbReference>
<evidence type="ECO:0000256" key="7">
    <source>
        <dbReference type="ARBA" id="ARBA00023135"/>
    </source>
</evidence>
<dbReference type="Pfam" id="PF02978">
    <property type="entry name" value="SRP_SPB"/>
    <property type="match status" value="1"/>
</dbReference>
<gene>
    <name evidence="10 14" type="primary">ffh</name>
    <name evidence="14" type="ORF">X271_00155</name>
</gene>
<dbReference type="NCBIfam" id="TIGR00959">
    <property type="entry name" value="ffh"/>
    <property type="match status" value="1"/>
</dbReference>
<dbReference type="HOGENOM" id="CLU_009301_6_0_14"/>
<dbReference type="PATRIC" id="fig|1427984.3.peg.144"/>
<comment type="catalytic activity">
    <reaction evidence="9 10">
        <text>GTP + H2O = GDP + phosphate + H(+)</text>
        <dbReference type="Rhea" id="RHEA:19669"/>
        <dbReference type="ChEBI" id="CHEBI:15377"/>
        <dbReference type="ChEBI" id="CHEBI:15378"/>
        <dbReference type="ChEBI" id="CHEBI:37565"/>
        <dbReference type="ChEBI" id="CHEBI:43474"/>
        <dbReference type="ChEBI" id="CHEBI:58189"/>
        <dbReference type="EC" id="3.6.5.4"/>
    </reaction>
</comment>
<keyword evidence="15" id="KW-1185">Reference proteome</keyword>
<dbReference type="SUPFAM" id="SSF47446">
    <property type="entry name" value="Signal peptide-binding domain"/>
    <property type="match status" value="1"/>
</dbReference>
<keyword evidence="3 10" id="KW-0547">Nucleotide-binding</keyword>
<dbReference type="SMART" id="SM00382">
    <property type="entry name" value="AAA"/>
    <property type="match status" value="1"/>
</dbReference>
<dbReference type="SMART" id="SM00962">
    <property type="entry name" value="SRP54"/>
    <property type="match status" value="1"/>
</dbReference>
<dbReference type="InterPro" id="IPR004125">
    <property type="entry name" value="Signal_recog_particle_SRP54_M"/>
</dbReference>
<evidence type="ECO:0000256" key="5">
    <source>
        <dbReference type="ARBA" id="ARBA00022884"/>
    </source>
</evidence>
<comment type="domain">
    <text evidence="10">Composed of three domains: the N-terminal N domain, which is responsible for interactions with the ribosome, the central G domain, which binds GTP, and the C-terminal M domain, which binds the RNA and the signal sequence of the RNC.</text>
</comment>
<keyword evidence="4 10" id="KW-0378">Hydrolase</keyword>
<comment type="subcellular location">
    <subcellularLocation>
        <location evidence="10">Cytoplasm</location>
    </subcellularLocation>
    <text evidence="10">The SRP-RNC complex is targeted to the cytoplasmic membrane.</text>
</comment>
<name>W8GEP1_9MOLU</name>
<dbReference type="KEGG" id="hcr:X271_00155"/>
<keyword evidence="6 10" id="KW-0342">GTP-binding</keyword>
<keyword evidence="2 10" id="KW-0963">Cytoplasm</keyword>
<dbReference type="Gene3D" id="1.20.120.140">
    <property type="entry name" value="Signal recognition particle SRP54, nucleotide-binding domain"/>
    <property type="match status" value="1"/>
</dbReference>
<feature type="domain" description="Signal recognition particle SRP54 helical bundle" evidence="13">
    <location>
        <begin position="2"/>
        <end position="87"/>
    </location>
</feature>
<proteinExistence type="inferred from homology"/>
<dbReference type="Proteomes" id="UP000019450">
    <property type="component" value="Chromosome"/>
</dbReference>
<protein>
    <recommendedName>
        <fullName evidence="10">Signal recognition particle protein</fullName>
        <ecNumber evidence="10">3.6.5.4</ecNumber>
    </recommendedName>
    <alternativeName>
        <fullName evidence="10">Fifty-four homolog</fullName>
    </alternativeName>
</protein>
<dbReference type="GO" id="GO:0003924">
    <property type="term" value="F:GTPase activity"/>
    <property type="evidence" value="ECO:0007669"/>
    <property type="project" value="UniProtKB-UniRule"/>
</dbReference>
<accession>W8GEP1</accession>
<dbReference type="Pfam" id="PF00448">
    <property type="entry name" value="SRP54"/>
    <property type="match status" value="1"/>
</dbReference>
<dbReference type="GO" id="GO:0048500">
    <property type="term" value="C:signal recognition particle"/>
    <property type="evidence" value="ECO:0007669"/>
    <property type="project" value="UniProtKB-UniRule"/>
</dbReference>
<keyword evidence="7 10" id="KW-0733">Signal recognition particle</keyword>
<dbReference type="HAMAP" id="MF_00306">
    <property type="entry name" value="SRP54"/>
    <property type="match status" value="1"/>
</dbReference>
<dbReference type="InterPro" id="IPR036891">
    <property type="entry name" value="Signal_recog_part_SRP54_M_sf"/>
</dbReference>
<dbReference type="Pfam" id="PF02881">
    <property type="entry name" value="SRP54_N"/>
    <property type="match status" value="1"/>
</dbReference>
<evidence type="ECO:0000313" key="14">
    <source>
        <dbReference type="EMBL" id="AHK22264.1"/>
    </source>
</evidence>
<evidence type="ECO:0000313" key="15">
    <source>
        <dbReference type="Proteomes" id="UP000019450"/>
    </source>
</evidence>
<dbReference type="InterPro" id="IPR027417">
    <property type="entry name" value="P-loop_NTPase"/>
</dbReference>
<dbReference type="AlphaFoldDB" id="W8GEP1"/>
<dbReference type="InterPro" id="IPR022941">
    <property type="entry name" value="SRP54"/>
</dbReference>
<feature type="domain" description="AAA+ ATPase" evidence="11">
    <location>
        <begin position="98"/>
        <end position="243"/>
    </location>
</feature>
<dbReference type="InterPro" id="IPR036225">
    <property type="entry name" value="SRP/SRP_N"/>
</dbReference>